<dbReference type="EMBL" id="JAIRBA010000003">
    <property type="protein sequence ID" value="MCG2417779.1"/>
    <property type="molecule type" value="Genomic_DNA"/>
</dbReference>
<gene>
    <name evidence="2" type="ORF">K8089_02010</name>
</gene>
<dbReference type="SUPFAM" id="SSF52833">
    <property type="entry name" value="Thioredoxin-like"/>
    <property type="match status" value="1"/>
</dbReference>
<dbReference type="AlphaFoldDB" id="A0A9X1QW92"/>
<reference evidence="2" key="1">
    <citation type="submission" date="2021-09" db="EMBL/GenBank/DDBJ databases">
        <title>Genome of Aequorivita sp. strain F47161.</title>
        <authorList>
            <person name="Wang Y."/>
        </authorList>
    </citation>
    <scope>NUCLEOTIDE SEQUENCE</scope>
    <source>
        <strain evidence="2">F47161</strain>
    </source>
</reference>
<feature type="chain" id="PRO_5040858021" description="Thioredoxin domain-containing protein" evidence="1">
    <location>
        <begin position="20"/>
        <end position="191"/>
    </location>
</feature>
<evidence type="ECO:0000313" key="3">
    <source>
        <dbReference type="Proteomes" id="UP001139461"/>
    </source>
</evidence>
<dbReference type="InterPro" id="IPR036249">
    <property type="entry name" value="Thioredoxin-like_sf"/>
</dbReference>
<protein>
    <recommendedName>
        <fullName evidence="4">Thioredoxin domain-containing protein</fullName>
    </recommendedName>
</protein>
<dbReference type="Gene3D" id="3.40.30.10">
    <property type="entry name" value="Glutaredoxin"/>
    <property type="match status" value="1"/>
</dbReference>
<dbReference type="Proteomes" id="UP001139461">
    <property type="component" value="Unassembled WGS sequence"/>
</dbReference>
<evidence type="ECO:0000313" key="2">
    <source>
        <dbReference type="EMBL" id="MCG2417779.1"/>
    </source>
</evidence>
<accession>A0A9X1QW92</accession>
<proteinExistence type="predicted"/>
<name>A0A9X1QW92_9FLAO</name>
<comment type="caution">
    <text evidence="2">The sequence shown here is derived from an EMBL/GenBank/DDBJ whole genome shotgun (WGS) entry which is preliminary data.</text>
</comment>
<dbReference type="RefSeq" id="WP_237601599.1">
    <property type="nucleotide sequence ID" value="NZ_JAIRBA010000003.1"/>
</dbReference>
<evidence type="ECO:0008006" key="4">
    <source>
        <dbReference type="Google" id="ProtNLM"/>
    </source>
</evidence>
<sequence length="191" mass="22241">MKYIFNFMALVFICPTALAQINYCELEKSKSDKIFTVDKNDIICLSQNSEKEKTLVYTFGTWCAPCLKHLPNAIELAKNYNLDFYVLLVDKENSDKELAAIQYLNQAEENTNFKIKVVNLKDTNGKPNKKYKQFLNEITPSSFENINDMSKYIILDKLGNVLMITNWKDNKENDWDDDSQMIQKRIVPVLK</sequence>
<keyword evidence="3" id="KW-1185">Reference proteome</keyword>
<organism evidence="2 3">
    <name type="scientific">Aequorivita vitellina</name>
    <dbReference type="NCBI Taxonomy" id="2874475"/>
    <lineage>
        <taxon>Bacteria</taxon>
        <taxon>Pseudomonadati</taxon>
        <taxon>Bacteroidota</taxon>
        <taxon>Flavobacteriia</taxon>
        <taxon>Flavobacteriales</taxon>
        <taxon>Flavobacteriaceae</taxon>
        <taxon>Aequorivita</taxon>
    </lineage>
</organism>
<feature type="signal peptide" evidence="1">
    <location>
        <begin position="1"/>
        <end position="19"/>
    </location>
</feature>
<evidence type="ECO:0000256" key="1">
    <source>
        <dbReference type="SAM" id="SignalP"/>
    </source>
</evidence>
<keyword evidence="1" id="KW-0732">Signal</keyword>